<organism evidence="2 3">
    <name type="scientific">Microbacterium mitrae</name>
    <dbReference type="NCBI Taxonomy" id="664640"/>
    <lineage>
        <taxon>Bacteria</taxon>
        <taxon>Bacillati</taxon>
        <taxon>Actinomycetota</taxon>
        <taxon>Actinomycetes</taxon>
        <taxon>Micrococcales</taxon>
        <taxon>Microbacteriaceae</taxon>
        <taxon>Microbacterium</taxon>
    </lineage>
</organism>
<dbReference type="Pfam" id="PF00266">
    <property type="entry name" value="Aminotran_5"/>
    <property type="match status" value="1"/>
</dbReference>
<evidence type="ECO:0000313" key="3">
    <source>
        <dbReference type="Proteomes" id="UP000321196"/>
    </source>
</evidence>
<gene>
    <name evidence="2" type="ORF">FVP60_03245</name>
</gene>
<keyword evidence="3" id="KW-1185">Reference proteome</keyword>
<name>A0A5C8HRU2_9MICO</name>
<dbReference type="EMBL" id="VRSW01000001">
    <property type="protein sequence ID" value="TXK06002.1"/>
    <property type="molecule type" value="Genomic_DNA"/>
</dbReference>
<feature type="domain" description="Aminotransferase class V" evidence="1">
    <location>
        <begin position="93"/>
        <end position="231"/>
    </location>
</feature>
<dbReference type="Gene3D" id="3.90.1150.10">
    <property type="entry name" value="Aspartate Aminotransferase, domain 1"/>
    <property type="match status" value="1"/>
</dbReference>
<dbReference type="GO" id="GO:0008483">
    <property type="term" value="F:transaminase activity"/>
    <property type="evidence" value="ECO:0007669"/>
    <property type="project" value="UniProtKB-KW"/>
</dbReference>
<evidence type="ECO:0000259" key="1">
    <source>
        <dbReference type="Pfam" id="PF00266"/>
    </source>
</evidence>
<keyword evidence="2" id="KW-0808">Transferase</keyword>
<dbReference type="Gene3D" id="3.40.640.10">
    <property type="entry name" value="Type I PLP-dependent aspartate aminotransferase-like (Major domain)"/>
    <property type="match status" value="1"/>
</dbReference>
<accession>A0A5C8HRU2</accession>
<comment type="caution">
    <text evidence="2">The sequence shown here is derived from an EMBL/GenBank/DDBJ whole genome shotgun (WGS) entry which is preliminary data.</text>
</comment>
<evidence type="ECO:0000313" key="2">
    <source>
        <dbReference type="EMBL" id="TXK06002.1"/>
    </source>
</evidence>
<sequence>MSIDEFRATFAIEPGYLNWAAFGPLSTSVVDEVHIDADLYASGRQSGIGLVNEHANEAVDLLSQLLDVPLSWMTHQPSTSHGLQQAILGVRSGAVMASMAEWPSVTIPIARAADAFGCITAQLITPPENMMTPEAVAEALTPETTAVVVSLIDFRTGYRADLGALRDVIGEDRLLIVDAVQGFGVVEADYAAADVVTGNGYKWLRAGRGAGWASFSDQARERLDPVLSGPAGLGGLVFDAIGKPADTAAAFQISPPDHLACARLVSSLQEIRAVGVGTIEAELARRTAEVIAIADRFAIDVVTPRGAAQRGGIVALAPRNDGAAMLGASLTNAGLVTTTRSGTVRVAVHAGTDDDTMRMFEDAVAGFAQHAM</sequence>
<dbReference type="RefSeq" id="WP_147824812.1">
    <property type="nucleotide sequence ID" value="NZ_BAAARG010000001.1"/>
</dbReference>
<dbReference type="InterPro" id="IPR000192">
    <property type="entry name" value="Aminotrans_V_dom"/>
</dbReference>
<dbReference type="InterPro" id="IPR015424">
    <property type="entry name" value="PyrdxlP-dep_Trfase"/>
</dbReference>
<dbReference type="InterPro" id="IPR015421">
    <property type="entry name" value="PyrdxlP-dep_Trfase_major"/>
</dbReference>
<dbReference type="SUPFAM" id="SSF53383">
    <property type="entry name" value="PLP-dependent transferases"/>
    <property type="match status" value="1"/>
</dbReference>
<dbReference type="InterPro" id="IPR015422">
    <property type="entry name" value="PyrdxlP-dep_Trfase_small"/>
</dbReference>
<keyword evidence="2" id="KW-0032">Aminotransferase</keyword>
<dbReference type="OrthoDB" id="4743071at2"/>
<reference evidence="2 3" key="1">
    <citation type="submission" date="2019-08" db="EMBL/GenBank/DDBJ databases">
        <authorList>
            <person name="Dong K."/>
        </authorList>
    </citation>
    <scope>NUCLEOTIDE SEQUENCE [LARGE SCALE GENOMIC DNA]</scope>
    <source>
        <strain evidence="2 3">M4-8</strain>
    </source>
</reference>
<dbReference type="Proteomes" id="UP000321196">
    <property type="component" value="Unassembled WGS sequence"/>
</dbReference>
<dbReference type="AlphaFoldDB" id="A0A5C8HRU2"/>
<proteinExistence type="predicted"/>
<protein>
    <submittedName>
        <fullName evidence="2">Aminotransferase class V-fold PLP-dependent enzyme</fullName>
    </submittedName>
</protein>